<dbReference type="InterPro" id="IPR041688">
    <property type="entry name" value="PRTase_2"/>
</dbReference>
<evidence type="ECO:0008006" key="8">
    <source>
        <dbReference type="Google" id="ProtNLM"/>
    </source>
</evidence>
<gene>
    <name evidence="6" type="ORF">B7R25_01385</name>
</gene>
<feature type="domain" description="TRSP" evidence="3">
    <location>
        <begin position="352"/>
        <end position="482"/>
    </location>
</feature>
<dbReference type="Pfam" id="PF11202">
    <property type="entry name" value="StiP"/>
    <property type="match status" value="1"/>
</dbReference>
<evidence type="ECO:0000259" key="4">
    <source>
        <dbReference type="Pfam" id="PF15608"/>
    </source>
</evidence>
<dbReference type="CDD" id="cd06223">
    <property type="entry name" value="PRTases_typeI"/>
    <property type="match status" value="1"/>
</dbReference>
<dbReference type="Pfam" id="PF15609">
    <property type="entry name" value="PRTase_2"/>
    <property type="match status" value="1"/>
</dbReference>
<dbReference type="InterPro" id="IPR028157">
    <property type="entry name" value="PELOTA_dom"/>
</dbReference>
<dbReference type="InterPro" id="IPR029057">
    <property type="entry name" value="PRTase-like"/>
</dbReference>
<feature type="domain" description="Cysteine protease StiP N-terminal" evidence="2">
    <location>
        <begin position="555"/>
        <end position="804"/>
    </location>
</feature>
<name>A0A3E0WEA2_9MICO</name>
<dbReference type="RefSeq" id="WP_116417168.1">
    <property type="nucleotide sequence ID" value="NZ_NBXC01000002.1"/>
</dbReference>
<dbReference type="InterPro" id="IPR011215">
    <property type="entry name" value="StiP_N"/>
</dbReference>
<dbReference type="InterPro" id="IPR000836">
    <property type="entry name" value="PRTase_dom"/>
</dbReference>
<dbReference type="OrthoDB" id="1663315at2"/>
<dbReference type="AlphaFoldDB" id="A0A3E0WEA2"/>
<evidence type="ECO:0000259" key="3">
    <source>
        <dbReference type="Pfam" id="PF12500"/>
    </source>
</evidence>
<reference evidence="6 7" key="1">
    <citation type="submission" date="2017-04" db="EMBL/GenBank/DDBJ databases">
        <title>Comparative genome analysis of Subtercola boreus.</title>
        <authorList>
            <person name="Cho Y.-J."/>
            <person name="Cho A."/>
            <person name="Kim O.-S."/>
            <person name="Lee J.-I."/>
        </authorList>
    </citation>
    <scope>NUCLEOTIDE SEQUENCE [LARGE SCALE GENOMIC DNA]</scope>
    <source>
        <strain evidence="6 7">P28004</strain>
    </source>
</reference>
<comment type="caution">
    <text evidence="6">The sequence shown here is derived from an EMBL/GenBank/DDBJ whole genome shotgun (WGS) entry which is preliminary data.</text>
</comment>
<dbReference type="InterPro" id="IPR022537">
    <property type="entry name" value="TRSP_dom"/>
</dbReference>
<dbReference type="Gene3D" id="3.40.50.2020">
    <property type="match status" value="1"/>
</dbReference>
<dbReference type="EMBL" id="NBXE01000002">
    <property type="protein sequence ID" value="RFA29652.1"/>
    <property type="molecule type" value="Genomic_DNA"/>
</dbReference>
<evidence type="ECO:0000313" key="7">
    <source>
        <dbReference type="Proteomes" id="UP000257080"/>
    </source>
</evidence>
<dbReference type="Pfam" id="PF12500">
    <property type="entry name" value="TRSP"/>
    <property type="match status" value="1"/>
</dbReference>
<dbReference type="SUPFAM" id="SSF53271">
    <property type="entry name" value="PRTase-like"/>
    <property type="match status" value="1"/>
</dbReference>
<dbReference type="Pfam" id="PF15608">
    <property type="entry name" value="PELOTA_1"/>
    <property type="match status" value="1"/>
</dbReference>
<evidence type="ECO:0000256" key="1">
    <source>
        <dbReference type="SAM" id="MobiDB-lite"/>
    </source>
</evidence>
<evidence type="ECO:0000259" key="5">
    <source>
        <dbReference type="Pfam" id="PF15609"/>
    </source>
</evidence>
<evidence type="ECO:0000259" key="2">
    <source>
        <dbReference type="Pfam" id="PF11202"/>
    </source>
</evidence>
<proteinExistence type="predicted"/>
<feature type="compositionally biased region" description="Low complexity" evidence="1">
    <location>
        <begin position="919"/>
        <end position="937"/>
    </location>
</feature>
<feature type="domain" description="Orotate phosphoribosyltransferase-like" evidence="5">
    <location>
        <begin position="34"/>
        <end position="282"/>
    </location>
</feature>
<organism evidence="6 7">
    <name type="scientific">Subtercola boreus</name>
    <dbReference type="NCBI Taxonomy" id="120213"/>
    <lineage>
        <taxon>Bacteria</taxon>
        <taxon>Bacillati</taxon>
        <taxon>Actinomycetota</taxon>
        <taxon>Actinomycetes</taxon>
        <taxon>Micrococcales</taxon>
        <taxon>Microbacteriaceae</taxon>
        <taxon>Subtercola</taxon>
    </lineage>
</organism>
<feature type="region of interest" description="Disordered" evidence="1">
    <location>
        <begin position="917"/>
        <end position="937"/>
    </location>
</feature>
<accession>A0A3E0WEA2</accession>
<sequence length="937" mass="97847">MTAASVYTGDYVRTSLGIEVHSDASRSLVPVEALVGVALRRNPKRAHLLVSNVLAKHVPTVPGLAIVAGELLGLLVAAELDGGPVPVELCRRLGRILAVAAGQASVAEPGSAPVGRVPAPPGERDAATRAALHALRRDVAGSVGPEHPEVVTLGYAETATGLGHLVAGTIGSYYLHSTRHAPDRTVAFAGFEEEHSHATAHQLFPTDSDWLKPGGTVVLVDDELSTGTTVVNTITALQAAVPQRRWVVASLIDLRSAADRTRFDDLAAALGCTISVVALGAGSTTLPRDAAARAAILLNGLGAAAAAPAELDGPDPGNDATVTVTTAAPNLAPTPHLGAVTLLDVATAPVRSARFGVFEGIEAAVAEQIAAAVRPHLYSADLRSTQEVIVLGSEEFIALPLAVADRLDAGRGRDIPLTVRFSTTTRSPIAAIDRPDYAIASALGFQSHDVTPDGVSARFAYNLTRGGRRPDTIVVLPEPGTPRNRMLAPGGIVEALQRVTDHVIVALLPAAAPAPHRLEPNLVTSAAIPPTTELRASTADPAAPLPDPLVGPAFGSYAADDVRWLLKDLGDVVLEAPAALRESAIQSGRANYAESLPVEYLPSAEYRALYDEALSRSGRRVAVAVGIVTELILAARGGHPVLVSLARAGTPIGILARRWAGRMRGVDAPHYTMSIVRGVGLDQTALRYLATHHDPADVVFIDGWTGKGAIARELTAALALFAETTGTVFGDDLAVLADPGHCVSVYGTRDDYLIPSACLNSTVSGLVSRTVFNRDLIGPNDFHGAKFYRELSPRDVSAEFLDTICSYFDEVQDEVAAGVEARQHQDRSASWIGWQAVERISSAYGIDNVNLVKPGVGETTRVLLRRVPWKVLVRPGSEAEIAHVLLLAEQRGVEVELVPGLPYSCVGLINPLAADPDDAGASGAAPTAPGAAPGVTP</sequence>
<evidence type="ECO:0000313" key="6">
    <source>
        <dbReference type="EMBL" id="RFA29652.1"/>
    </source>
</evidence>
<feature type="domain" description="PELOTA RNA-binding" evidence="4">
    <location>
        <begin position="831"/>
        <end position="910"/>
    </location>
</feature>
<protein>
    <recommendedName>
        <fullName evidence="8">Phosphoribosyltransferase</fullName>
    </recommendedName>
</protein>
<dbReference type="Proteomes" id="UP000257080">
    <property type="component" value="Unassembled WGS sequence"/>
</dbReference>